<gene>
    <name evidence="2" type="ORF">SAMN05443507_10670</name>
</gene>
<dbReference type="Proteomes" id="UP000184016">
    <property type="component" value="Unassembled WGS sequence"/>
</dbReference>
<keyword evidence="1" id="KW-0812">Transmembrane</keyword>
<keyword evidence="1" id="KW-0472">Membrane</keyword>
<accession>A0A1M6NJH8</accession>
<dbReference type="OrthoDB" id="80065at2"/>
<dbReference type="EMBL" id="FRAF01000006">
    <property type="protein sequence ID" value="SHJ95806.1"/>
    <property type="molecule type" value="Genomic_DNA"/>
</dbReference>
<dbReference type="Pfam" id="PF06149">
    <property type="entry name" value="DUF969"/>
    <property type="match status" value="1"/>
</dbReference>
<dbReference type="RefSeq" id="WP_072873417.1">
    <property type="nucleotide sequence ID" value="NZ_FRAF01000006.1"/>
</dbReference>
<dbReference type="AlphaFoldDB" id="A0A1M6NJH8"/>
<feature type="transmembrane region" description="Helical" evidence="1">
    <location>
        <begin position="7"/>
        <end position="34"/>
    </location>
</feature>
<keyword evidence="3" id="KW-1185">Reference proteome</keyword>
<proteinExistence type="predicted"/>
<sequence>MVLIGVAVVMVGFFIRLNPLLVVTIAGIVTGFLAHQSLYNILTQFGTAFETNRYMAIFIATLPIIGLLERFGLREQAERLIAKIRAATTGRILILYMLLRELTAALGITAIGGAAQTVRPLIAPMAEGAAEARIGHMDEDTRQEIRAHSAASDNIGLFFGEDIFIAVGAVLLMKGFFDQNHIHATPIDMGLWAIPTALAVFILHSIRLILFDKKLARKFASNIDQTSSTVHGKEVEL</sequence>
<keyword evidence="1" id="KW-1133">Transmembrane helix</keyword>
<evidence type="ECO:0000256" key="1">
    <source>
        <dbReference type="SAM" id="Phobius"/>
    </source>
</evidence>
<evidence type="ECO:0000313" key="3">
    <source>
        <dbReference type="Proteomes" id="UP000184016"/>
    </source>
</evidence>
<feature type="transmembrane region" description="Helical" evidence="1">
    <location>
        <begin position="189"/>
        <end position="210"/>
    </location>
</feature>
<reference evidence="3" key="1">
    <citation type="submission" date="2016-11" db="EMBL/GenBank/DDBJ databases">
        <authorList>
            <person name="Varghese N."/>
            <person name="Submissions S."/>
        </authorList>
    </citation>
    <scope>NUCLEOTIDE SEQUENCE [LARGE SCALE GENOMIC DNA]</scope>
    <source>
        <strain evidence="3">USBA-503</strain>
    </source>
</reference>
<evidence type="ECO:0000313" key="2">
    <source>
        <dbReference type="EMBL" id="SHJ95806.1"/>
    </source>
</evidence>
<feature type="transmembrane region" description="Helical" evidence="1">
    <location>
        <begin position="155"/>
        <end position="177"/>
    </location>
</feature>
<dbReference type="STRING" id="1830138.SAMN05443507_10670"/>
<dbReference type="InterPro" id="IPR010374">
    <property type="entry name" value="DUF969"/>
</dbReference>
<organism evidence="2 3">
    <name type="scientific">Alicyclobacillus tolerans</name>
    <dbReference type="NCBI Taxonomy" id="90970"/>
    <lineage>
        <taxon>Bacteria</taxon>
        <taxon>Bacillati</taxon>
        <taxon>Bacillota</taxon>
        <taxon>Bacilli</taxon>
        <taxon>Bacillales</taxon>
        <taxon>Alicyclobacillaceae</taxon>
        <taxon>Alicyclobacillus</taxon>
    </lineage>
</organism>
<protein>
    <submittedName>
        <fullName evidence="2">Uncharacterized membrane protein</fullName>
    </submittedName>
</protein>
<name>A0A1M6NJH8_9BACL</name>
<feature type="transmembrane region" description="Helical" evidence="1">
    <location>
        <begin position="54"/>
        <end position="73"/>
    </location>
</feature>